<dbReference type="Pfam" id="PF18915">
    <property type="entry name" value="DUF5667"/>
    <property type="match status" value="1"/>
</dbReference>
<accession>A0ABW8SGW4</accession>
<proteinExistence type="predicted"/>
<evidence type="ECO:0000256" key="1">
    <source>
        <dbReference type="SAM" id="Coils"/>
    </source>
</evidence>
<feature type="compositionally biased region" description="Low complexity" evidence="2">
    <location>
        <begin position="289"/>
        <end position="325"/>
    </location>
</feature>
<feature type="coiled-coil region" evidence="1">
    <location>
        <begin position="184"/>
        <end position="214"/>
    </location>
</feature>
<organism evidence="5 6">
    <name type="scientific">Candidatus Clostridium eludens</name>
    <dbReference type="NCBI Taxonomy" id="3381663"/>
    <lineage>
        <taxon>Bacteria</taxon>
        <taxon>Bacillati</taxon>
        <taxon>Bacillota</taxon>
        <taxon>Clostridia</taxon>
        <taxon>Eubacteriales</taxon>
        <taxon>Clostridiaceae</taxon>
        <taxon>Clostridium</taxon>
    </lineage>
</organism>
<evidence type="ECO:0000313" key="6">
    <source>
        <dbReference type="Proteomes" id="UP001623660"/>
    </source>
</evidence>
<dbReference type="Proteomes" id="UP001623660">
    <property type="component" value="Unassembled WGS sequence"/>
</dbReference>
<keyword evidence="6" id="KW-1185">Reference proteome</keyword>
<reference evidence="5 6" key="1">
    <citation type="submission" date="2024-11" db="EMBL/GenBank/DDBJ databases">
        <authorList>
            <person name="Heng Y.C."/>
            <person name="Lim A.C.H."/>
            <person name="Lee J.K.Y."/>
            <person name="Kittelmann S."/>
        </authorList>
    </citation>
    <scope>NUCLEOTIDE SEQUENCE [LARGE SCALE GENOMIC DNA]</scope>
    <source>
        <strain evidence="5 6">WILCCON 0269</strain>
    </source>
</reference>
<feature type="region of interest" description="Disordered" evidence="2">
    <location>
        <begin position="245"/>
        <end position="366"/>
    </location>
</feature>
<evidence type="ECO:0000259" key="4">
    <source>
        <dbReference type="Pfam" id="PF18915"/>
    </source>
</evidence>
<sequence>MKKIALFVTALAVSLSIGGRVLADTDTATLADKAGITPDNTILYPIDKSIDDLKISMASDDDKKAQALADVAEERLGESEVMNDKGKIDLANQTMNEYNDKITEAQNNVEDDIDKASNSTTDNTTKLDELKKLETTITDRQMKSIEVLKNIESKVSGNAKETIAQVIEMQTKKKEAIAAVIKERQTLLQNKKAVKEAEKNLKQAKKTGDEQAIKAAEDTLTKAQLTLTTQNKKFTQVIEAKKEAMKGGVGQLKKEAKKEQTKDSTSSTNNTDAEDTNTTVTAPAQNNETSTTTTTNADTNTTDTTSTTQGTVDNNATITNNTKTDITIKEGKGIKNPKEVNVKGNGDQNTKSDKENNSTNKNRSNH</sequence>
<feature type="compositionally biased region" description="Polar residues" evidence="2">
    <location>
        <begin position="357"/>
        <end position="366"/>
    </location>
</feature>
<feature type="compositionally biased region" description="Basic and acidic residues" evidence="2">
    <location>
        <begin position="252"/>
        <end position="262"/>
    </location>
</feature>
<dbReference type="RefSeq" id="WP_406791133.1">
    <property type="nucleotide sequence ID" value="NZ_JBJHZX010000006.1"/>
</dbReference>
<feature type="coiled-coil region" evidence="1">
    <location>
        <begin position="88"/>
        <end position="115"/>
    </location>
</feature>
<keyword evidence="3" id="KW-0732">Signal</keyword>
<keyword evidence="1" id="KW-0175">Coiled coil</keyword>
<gene>
    <name evidence="5" type="ORF">ACJDU8_05390</name>
</gene>
<feature type="compositionally biased region" description="Basic and acidic residues" evidence="2">
    <location>
        <begin position="326"/>
        <end position="341"/>
    </location>
</feature>
<feature type="compositionally biased region" description="Low complexity" evidence="2">
    <location>
        <begin position="263"/>
        <end position="281"/>
    </location>
</feature>
<evidence type="ECO:0000256" key="3">
    <source>
        <dbReference type="SAM" id="SignalP"/>
    </source>
</evidence>
<comment type="caution">
    <text evidence="5">The sequence shown here is derived from an EMBL/GenBank/DDBJ whole genome shotgun (WGS) entry which is preliminary data.</text>
</comment>
<feature type="domain" description="DUF5667" evidence="4">
    <location>
        <begin position="35"/>
        <end position="156"/>
    </location>
</feature>
<name>A0ABW8SGW4_9CLOT</name>
<dbReference type="InterPro" id="IPR043725">
    <property type="entry name" value="DUF5667"/>
</dbReference>
<evidence type="ECO:0000256" key="2">
    <source>
        <dbReference type="SAM" id="MobiDB-lite"/>
    </source>
</evidence>
<dbReference type="EMBL" id="JBJHZX010000006">
    <property type="protein sequence ID" value="MFL0195011.1"/>
    <property type="molecule type" value="Genomic_DNA"/>
</dbReference>
<feature type="chain" id="PRO_5045813366" evidence="3">
    <location>
        <begin position="24"/>
        <end position="366"/>
    </location>
</feature>
<evidence type="ECO:0000313" key="5">
    <source>
        <dbReference type="EMBL" id="MFL0195011.1"/>
    </source>
</evidence>
<protein>
    <submittedName>
        <fullName evidence="5">DUF5667 domain-containing protein</fullName>
    </submittedName>
</protein>
<feature type="signal peptide" evidence="3">
    <location>
        <begin position="1"/>
        <end position="23"/>
    </location>
</feature>